<dbReference type="RefSeq" id="WP_079653321.1">
    <property type="nucleotide sequence ID" value="NZ_LT670846.1"/>
</dbReference>
<accession>A0A1M6Q818</accession>
<proteinExistence type="predicted"/>
<feature type="transmembrane region" description="Helical" evidence="1">
    <location>
        <begin position="130"/>
        <end position="148"/>
    </location>
</feature>
<evidence type="ECO:0000256" key="1">
    <source>
        <dbReference type="SAM" id="Phobius"/>
    </source>
</evidence>
<protein>
    <submittedName>
        <fullName evidence="2">Uncharacterized membrane protein YqhA</fullName>
    </submittedName>
</protein>
<dbReference type="PANTHER" id="PTHR31721:SF4">
    <property type="entry name" value="OS06G0710300 PROTEIN"/>
    <property type="match status" value="1"/>
</dbReference>
<feature type="transmembrane region" description="Helical" evidence="1">
    <location>
        <begin position="103"/>
        <end position="124"/>
    </location>
</feature>
<keyword evidence="1" id="KW-1133">Transmembrane helix</keyword>
<dbReference type="PIRSF" id="PIRSF026509">
    <property type="entry name" value="UCP026509"/>
    <property type="match status" value="1"/>
</dbReference>
<feature type="transmembrane region" description="Helical" evidence="1">
    <location>
        <begin position="64"/>
        <end position="82"/>
    </location>
</feature>
<dbReference type="STRING" id="381751.SAMN05444391_0112"/>
<dbReference type="Proteomes" id="UP000189810">
    <property type="component" value="Chromosome I"/>
</dbReference>
<dbReference type="OrthoDB" id="553933at2"/>
<feature type="transmembrane region" description="Helical" evidence="1">
    <location>
        <begin position="12"/>
        <end position="36"/>
    </location>
</feature>
<gene>
    <name evidence="2" type="ORF">SAMN05444391_0112</name>
</gene>
<dbReference type="EMBL" id="LT670846">
    <property type="protein sequence ID" value="SHK16233.1"/>
    <property type="molecule type" value="Genomic_DNA"/>
</dbReference>
<evidence type="ECO:0000313" key="3">
    <source>
        <dbReference type="Proteomes" id="UP000189810"/>
    </source>
</evidence>
<evidence type="ECO:0000313" key="2">
    <source>
        <dbReference type="EMBL" id="SHK16233.1"/>
    </source>
</evidence>
<dbReference type="AlphaFoldDB" id="A0A1M6Q818"/>
<keyword evidence="1" id="KW-0472">Membrane</keyword>
<keyword evidence="3" id="KW-1185">Reference proteome</keyword>
<dbReference type="InterPro" id="IPR005134">
    <property type="entry name" value="UPF0114"/>
</dbReference>
<dbReference type="Pfam" id="PF03350">
    <property type="entry name" value="UPF0114"/>
    <property type="match status" value="1"/>
</dbReference>
<sequence length="154" mass="17241">MIKKILRMGGFVALIPSLSLFIGSVILALYGVYLLIETIYKALTAFGELDSTVLATKFISIMDIYLLSVVLYIFAVGLYELFVEKIESIPEWLRIESIDDLKAKLSSVIVLILAITFTKNFVSWQKPVDTLLFGIAGGIVIFALIFYYKVKEGQ</sequence>
<reference evidence="2 3" key="1">
    <citation type="submission" date="2016-11" db="EMBL/GenBank/DDBJ databases">
        <authorList>
            <person name="Jaros S."/>
            <person name="Januszkiewicz K."/>
            <person name="Wedrychowicz H."/>
        </authorList>
    </citation>
    <scope>NUCLEOTIDE SEQUENCE [LARGE SCALE GENOMIC DNA]</scope>
    <source>
        <strain evidence="2 3">DSM 19557</strain>
    </source>
</reference>
<keyword evidence="1" id="KW-0812">Transmembrane</keyword>
<organism evidence="2 3">
    <name type="scientific">Thermocrinis minervae</name>
    <dbReference type="NCBI Taxonomy" id="381751"/>
    <lineage>
        <taxon>Bacteria</taxon>
        <taxon>Pseudomonadati</taxon>
        <taxon>Aquificota</taxon>
        <taxon>Aquificia</taxon>
        <taxon>Aquificales</taxon>
        <taxon>Aquificaceae</taxon>
        <taxon>Thermocrinis</taxon>
    </lineage>
</organism>
<dbReference type="PANTHER" id="PTHR31721">
    <property type="entry name" value="OS06G0710300 PROTEIN"/>
    <property type="match status" value="1"/>
</dbReference>
<name>A0A1M6Q818_9AQUI</name>